<evidence type="ECO:0000256" key="6">
    <source>
        <dbReference type="ARBA" id="ARBA00023004"/>
    </source>
</evidence>
<accession>A0A9P3GM40</accession>
<feature type="compositionally biased region" description="Acidic residues" evidence="8">
    <location>
        <begin position="306"/>
        <end position="315"/>
    </location>
</feature>
<dbReference type="GO" id="GO:0004601">
    <property type="term" value="F:peroxidase activity"/>
    <property type="evidence" value="ECO:0007669"/>
    <property type="project" value="UniProtKB-KW"/>
</dbReference>
<evidence type="ECO:0000259" key="9">
    <source>
        <dbReference type="PROSITE" id="PS51405"/>
    </source>
</evidence>
<feature type="compositionally biased region" description="Basic and acidic residues" evidence="8">
    <location>
        <begin position="295"/>
        <end position="305"/>
    </location>
</feature>
<dbReference type="AlphaFoldDB" id="A0A9P3GM40"/>
<feature type="compositionally biased region" description="Polar residues" evidence="8">
    <location>
        <begin position="322"/>
        <end position="345"/>
    </location>
</feature>
<dbReference type="InterPro" id="IPR000028">
    <property type="entry name" value="Chloroperoxidase"/>
</dbReference>
<evidence type="ECO:0000256" key="1">
    <source>
        <dbReference type="ARBA" id="ARBA00001970"/>
    </source>
</evidence>
<dbReference type="Pfam" id="PF01328">
    <property type="entry name" value="Peroxidase_2"/>
    <property type="match status" value="1"/>
</dbReference>
<dbReference type="SUPFAM" id="SSF47571">
    <property type="entry name" value="Cloroperoxidase"/>
    <property type="match status" value="1"/>
</dbReference>
<evidence type="ECO:0000313" key="11">
    <source>
        <dbReference type="Proteomes" id="UP000703269"/>
    </source>
</evidence>
<dbReference type="OrthoDB" id="407298at2759"/>
<keyword evidence="11" id="KW-1185">Reference proteome</keyword>
<name>A0A9P3GM40_9APHY</name>
<evidence type="ECO:0000256" key="3">
    <source>
        <dbReference type="ARBA" id="ARBA00022617"/>
    </source>
</evidence>
<evidence type="ECO:0000256" key="7">
    <source>
        <dbReference type="ARBA" id="ARBA00025795"/>
    </source>
</evidence>
<dbReference type="GO" id="GO:0046872">
    <property type="term" value="F:metal ion binding"/>
    <property type="evidence" value="ECO:0007669"/>
    <property type="project" value="UniProtKB-KW"/>
</dbReference>
<dbReference type="Gene3D" id="1.10.489.10">
    <property type="entry name" value="Chloroperoxidase-like"/>
    <property type="match status" value="1"/>
</dbReference>
<keyword evidence="2" id="KW-0575">Peroxidase</keyword>
<keyword evidence="5" id="KW-0560">Oxidoreductase</keyword>
<sequence>MSTPPHTHSSGKCPVTGASGADPHAFCPAQEGDSRAPCPAMNSMANHGYLPRDGKGVTADIIVDALMAAFRLSKPLAWALTHGALLLLDQGSAPFELHDLARHNKVEHNASLYHPNAGPREEYAPLHGDAALLKEFFATSKDGRVMTAEDVARVRVRREAATPIDFVHAELARGEMAIVLNMFNNPDAALHDEGVPLQPRSSVSSFVRSLFGYKDTGANRQLDGVPIERMQYWFEHERLPPDWTPYHETTLLETIGTINRLRSAMSAMRKTGEGQVQGEGEVEAEDTAKAPAKSVEVEAAKVGQHEEEDVSDDENAGGVPSLSHSRSATSETFSLPPTPQTSQFVTPPLASKGKGVDGIATTNDLEPRIIGKELRELEEIGSEQVVGVVA</sequence>
<proteinExistence type="inferred from homology"/>
<feature type="region of interest" description="Disordered" evidence="8">
    <location>
        <begin position="269"/>
        <end position="359"/>
    </location>
</feature>
<gene>
    <name evidence="10" type="ORF">PsYK624_134920</name>
</gene>
<dbReference type="EMBL" id="BPQB01000069">
    <property type="protein sequence ID" value="GJE97276.1"/>
    <property type="molecule type" value="Genomic_DNA"/>
</dbReference>
<feature type="domain" description="Heme haloperoxidase family profile" evidence="9">
    <location>
        <begin position="22"/>
        <end position="256"/>
    </location>
</feature>
<keyword evidence="4" id="KW-0479">Metal-binding</keyword>
<dbReference type="PANTHER" id="PTHR33577:SF9">
    <property type="entry name" value="PEROXIDASE STCC"/>
    <property type="match status" value="1"/>
</dbReference>
<organism evidence="10 11">
    <name type="scientific">Phanerochaete sordida</name>
    <dbReference type="NCBI Taxonomy" id="48140"/>
    <lineage>
        <taxon>Eukaryota</taxon>
        <taxon>Fungi</taxon>
        <taxon>Dikarya</taxon>
        <taxon>Basidiomycota</taxon>
        <taxon>Agaricomycotina</taxon>
        <taxon>Agaricomycetes</taxon>
        <taxon>Polyporales</taxon>
        <taxon>Phanerochaetaceae</taxon>
        <taxon>Phanerochaete</taxon>
    </lineage>
</organism>
<dbReference type="InterPro" id="IPR036851">
    <property type="entry name" value="Chloroperoxidase-like_sf"/>
</dbReference>
<evidence type="ECO:0000313" key="10">
    <source>
        <dbReference type="EMBL" id="GJE97276.1"/>
    </source>
</evidence>
<dbReference type="PROSITE" id="PS51405">
    <property type="entry name" value="HEME_HALOPEROXIDASE"/>
    <property type="match status" value="1"/>
</dbReference>
<dbReference type="PANTHER" id="PTHR33577">
    <property type="entry name" value="STERIGMATOCYSTIN BIOSYNTHESIS PEROXIDASE STCC-RELATED"/>
    <property type="match status" value="1"/>
</dbReference>
<comment type="caution">
    <text evidence="10">The sequence shown here is derived from an EMBL/GenBank/DDBJ whole genome shotgun (WGS) entry which is preliminary data.</text>
</comment>
<reference evidence="10 11" key="1">
    <citation type="submission" date="2021-08" db="EMBL/GenBank/DDBJ databases">
        <title>Draft Genome Sequence of Phanerochaete sordida strain YK-624.</title>
        <authorList>
            <person name="Mori T."/>
            <person name="Dohra H."/>
            <person name="Suzuki T."/>
            <person name="Kawagishi H."/>
            <person name="Hirai H."/>
        </authorList>
    </citation>
    <scope>NUCLEOTIDE SEQUENCE [LARGE SCALE GENOMIC DNA]</scope>
    <source>
        <strain evidence="10 11">YK-624</strain>
    </source>
</reference>
<keyword evidence="3" id="KW-0349">Heme</keyword>
<comment type="similarity">
    <text evidence="7">Belongs to the chloroperoxidase family.</text>
</comment>
<evidence type="ECO:0000256" key="2">
    <source>
        <dbReference type="ARBA" id="ARBA00022559"/>
    </source>
</evidence>
<evidence type="ECO:0000256" key="8">
    <source>
        <dbReference type="SAM" id="MobiDB-lite"/>
    </source>
</evidence>
<dbReference type="Proteomes" id="UP000703269">
    <property type="component" value="Unassembled WGS sequence"/>
</dbReference>
<evidence type="ECO:0000256" key="4">
    <source>
        <dbReference type="ARBA" id="ARBA00022723"/>
    </source>
</evidence>
<keyword evidence="6" id="KW-0408">Iron</keyword>
<comment type="cofactor">
    <cofactor evidence="1">
        <name>heme b</name>
        <dbReference type="ChEBI" id="CHEBI:60344"/>
    </cofactor>
</comment>
<protein>
    <submittedName>
        <fullName evidence="10">Chloroperoxidase</fullName>
    </submittedName>
</protein>
<evidence type="ECO:0000256" key="5">
    <source>
        <dbReference type="ARBA" id="ARBA00023002"/>
    </source>
</evidence>